<dbReference type="EMBL" id="JAAKZI010000001">
    <property type="protein sequence ID" value="NGN82127.1"/>
    <property type="molecule type" value="Genomic_DNA"/>
</dbReference>
<dbReference type="Proteomes" id="UP000479226">
    <property type="component" value="Unassembled WGS sequence"/>
</dbReference>
<dbReference type="SUPFAM" id="SSF46785">
    <property type="entry name" value="Winged helix' DNA-binding domain"/>
    <property type="match status" value="1"/>
</dbReference>
<comment type="caution">
    <text evidence="2">The sequence shown here is derived from an EMBL/GenBank/DDBJ whole genome shotgun (WGS) entry which is preliminary data.</text>
</comment>
<dbReference type="SUPFAM" id="SSF53067">
    <property type="entry name" value="Actin-like ATPase domain"/>
    <property type="match status" value="1"/>
</dbReference>
<dbReference type="Gene3D" id="1.10.10.10">
    <property type="entry name" value="Winged helix-like DNA-binding domain superfamily/Winged helix DNA-binding domain"/>
    <property type="match status" value="1"/>
</dbReference>
<comment type="similarity">
    <text evidence="1">Belongs to the ROK (NagC/XylR) family.</text>
</comment>
<accession>A0ABX0DD68</accession>
<dbReference type="PANTHER" id="PTHR18964">
    <property type="entry name" value="ROK (REPRESSOR, ORF, KINASE) FAMILY"/>
    <property type="match status" value="1"/>
</dbReference>
<dbReference type="PANTHER" id="PTHR18964:SF149">
    <property type="entry name" value="BIFUNCTIONAL UDP-N-ACETYLGLUCOSAMINE 2-EPIMERASE_N-ACETYLMANNOSAMINE KINASE"/>
    <property type="match status" value="1"/>
</dbReference>
<evidence type="ECO:0000313" key="2">
    <source>
        <dbReference type="EMBL" id="NGN82127.1"/>
    </source>
</evidence>
<reference evidence="2 3" key="1">
    <citation type="submission" date="2020-02" db="EMBL/GenBank/DDBJ databases">
        <title>Genome sequence of the type strain DSM 27180 of Arthrobacter silviterrae.</title>
        <authorList>
            <person name="Gao J."/>
            <person name="Sun J."/>
        </authorList>
    </citation>
    <scope>NUCLEOTIDE SEQUENCE [LARGE SCALE GENOMIC DNA]</scope>
    <source>
        <strain evidence="2 3">DSM 27180</strain>
    </source>
</reference>
<dbReference type="Pfam" id="PF00480">
    <property type="entry name" value="ROK"/>
    <property type="match status" value="1"/>
</dbReference>
<protein>
    <submittedName>
        <fullName evidence="2">ROK family protein</fullName>
    </submittedName>
</protein>
<keyword evidence="3" id="KW-1185">Reference proteome</keyword>
<dbReference type="InterPro" id="IPR043129">
    <property type="entry name" value="ATPase_NBD"/>
</dbReference>
<proteinExistence type="inferred from homology"/>
<dbReference type="InterPro" id="IPR036390">
    <property type="entry name" value="WH_DNA-bd_sf"/>
</dbReference>
<name>A0ABX0DD68_9MICC</name>
<evidence type="ECO:0000313" key="3">
    <source>
        <dbReference type="Proteomes" id="UP000479226"/>
    </source>
</evidence>
<dbReference type="InterPro" id="IPR036388">
    <property type="entry name" value="WH-like_DNA-bd_sf"/>
</dbReference>
<evidence type="ECO:0000256" key="1">
    <source>
        <dbReference type="ARBA" id="ARBA00006479"/>
    </source>
</evidence>
<dbReference type="Gene3D" id="3.30.420.40">
    <property type="match status" value="2"/>
</dbReference>
<organism evidence="2 3">
    <name type="scientific">Arthrobacter silviterrae</name>
    <dbReference type="NCBI Taxonomy" id="2026658"/>
    <lineage>
        <taxon>Bacteria</taxon>
        <taxon>Bacillati</taxon>
        <taxon>Actinomycetota</taxon>
        <taxon>Actinomycetes</taxon>
        <taxon>Micrococcales</taxon>
        <taxon>Micrococcaceae</taxon>
        <taxon>Arthrobacter</taxon>
    </lineage>
</organism>
<gene>
    <name evidence="2" type="ORF">G6N77_01415</name>
</gene>
<dbReference type="InterPro" id="IPR000600">
    <property type="entry name" value="ROK"/>
</dbReference>
<sequence>MSVHTGTRQGVLLELTANTPQQLRHTNMAAVLSVMRRAGSFTGTELIAETGLARATVIAVCDDLIAAGWVRELPARRPQSGVQKGRPARVFEFDARAGLVVGLDVGVAKTTAVVADLRGAILGRATEIFGDFTAPAAERLDTMGKAVQSALESAGAGQDAVLVAGVGIAAPVDDDGGIPRSQAFWENFDIGVSEYLQERYGWTVLLGNDANLAAMAEHWMGTGEGVGDLAVMLAGERIGFGLMSSGELLHGATGRAGEVGALELVSGVGSPDGIAALVRTLATEAVATGPRATRPGAAARSLLAEFARKDKGGVSAEQVFEAAARGDKTAVSVLDAVARRMGRVIALLATFLDPELVVIGGAVAASSAVLLPPLREELASFMSAPPRVEVSPLGDAIVTLGAVRLALNHVEDRALELVPRAAGLRRGRK</sequence>